<accession>A0A0E9WU49</accession>
<organism evidence="1">
    <name type="scientific">Anguilla anguilla</name>
    <name type="common">European freshwater eel</name>
    <name type="synonym">Muraena anguilla</name>
    <dbReference type="NCBI Taxonomy" id="7936"/>
    <lineage>
        <taxon>Eukaryota</taxon>
        <taxon>Metazoa</taxon>
        <taxon>Chordata</taxon>
        <taxon>Craniata</taxon>
        <taxon>Vertebrata</taxon>
        <taxon>Euteleostomi</taxon>
        <taxon>Actinopterygii</taxon>
        <taxon>Neopterygii</taxon>
        <taxon>Teleostei</taxon>
        <taxon>Anguilliformes</taxon>
        <taxon>Anguillidae</taxon>
        <taxon>Anguilla</taxon>
    </lineage>
</organism>
<name>A0A0E9WU49_ANGAN</name>
<dbReference type="EMBL" id="GBXM01014786">
    <property type="protein sequence ID" value="JAH93791.1"/>
    <property type="molecule type" value="Transcribed_RNA"/>
</dbReference>
<dbReference type="AlphaFoldDB" id="A0A0E9WU49"/>
<protein>
    <submittedName>
        <fullName evidence="1">Uncharacterized protein</fullName>
    </submittedName>
</protein>
<proteinExistence type="predicted"/>
<sequence>MCSLLTGDASTAPYLASTLVSAWATCVNTLRVTILNGRRLYQCSRCPHSHPQRRLDGGTIQLHSLCCWLLDFRPAHIQRTMFEVLWLSYVHCFAIIC</sequence>
<evidence type="ECO:0000313" key="1">
    <source>
        <dbReference type="EMBL" id="JAH93791.1"/>
    </source>
</evidence>
<reference evidence="1" key="1">
    <citation type="submission" date="2014-11" db="EMBL/GenBank/DDBJ databases">
        <authorList>
            <person name="Amaro Gonzalez C."/>
        </authorList>
    </citation>
    <scope>NUCLEOTIDE SEQUENCE</scope>
</reference>
<reference evidence="1" key="2">
    <citation type="journal article" date="2015" name="Fish Shellfish Immunol.">
        <title>Early steps in the European eel (Anguilla anguilla)-Vibrio vulnificus interaction in the gills: Role of the RtxA13 toxin.</title>
        <authorList>
            <person name="Callol A."/>
            <person name="Pajuelo D."/>
            <person name="Ebbesson L."/>
            <person name="Teles M."/>
            <person name="MacKenzie S."/>
            <person name="Amaro C."/>
        </authorList>
    </citation>
    <scope>NUCLEOTIDE SEQUENCE</scope>
</reference>